<protein>
    <submittedName>
        <fullName evidence="3">Unnamed protein product</fullName>
    </submittedName>
</protein>
<evidence type="ECO:0000313" key="3">
    <source>
        <dbReference type="EMBL" id="GMF38271.1"/>
    </source>
</evidence>
<evidence type="ECO:0000259" key="2">
    <source>
        <dbReference type="PROSITE" id="PS51465"/>
    </source>
</evidence>
<proteinExistence type="predicted"/>
<reference evidence="3" key="1">
    <citation type="submission" date="2023-04" db="EMBL/GenBank/DDBJ databases">
        <title>Phytophthora lilii NBRC 32176.</title>
        <authorList>
            <person name="Ichikawa N."/>
            <person name="Sato H."/>
            <person name="Tonouchi N."/>
        </authorList>
    </citation>
    <scope>NUCLEOTIDE SEQUENCE</scope>
    <source>
        <strain evidence="3">NBRC 32176</strain>
    </source>
</reference>
<feature type="domain" description="Kazal-like" evidence="2">
    <location>
        <begin position="108"/>
        <end position="157"/>
    </location>
</feature>
<keyword evidence="4" id="KW-1185">Reference proteome</keyword>
<dbReference type="OrthoDB" id="88853at2759"/>
<feature type="compositionally biased region" description="Low complexity" evidence="1">
    <location>
        <begin position="156"/>
        <end position="181"/>
    </location>
</feature>
<dbReference type="SUPFAM" id="SSF100895">
    <property type="entry name" value="Kazal-type serine protease inhibitors"/>
    <property type="match status" value="1"/>
</dbReference>
<accession>A0A9W6XFV8</accession>
<sequence>MATSAFETRLPLQSQCDEVVILINLVYSTKSKQWLCRCTESCGIRNPRCLGFPSETRWSLECEYYHTFFELAFAYFIIEFASHLLPSNVMKLTLILAFAVIGLTSSTTAADENCSFTCIDLYEPVCGSDGKVYSNSCYLRLATCQSNGEITEGECASTPSTTTTPPTATSSSGSASNSANKTTECPGACLAVHDCLQE</sequence>
<dbReference type="SMART" id="SM00280">
    <property type="entry name" value="KAZAL"/>
    <property type="match status" value="1"/>
</dbReference>
<name>A0A9W6XFV8_9STRA</name>
<feature type="region of interest" description="Disordered" evidence="1">
    <location>
        <begin position="153"/>
        <end position="181"/>
    </location>
</feature>
<dbReference type="Proteomes" id="UP001165083">
    <property type="component" value="Unassembled WGS sequence"/>
</dbReference>
<dbReference type="Pfam" id="PF07648">
    <property type="entry name" value="Kazal_2"/>
    <property type="match status" value="1"/>
</dbReference>
<dbReference type="CDD" id="cd00104">
    <property type="entry name" value="KAZAL_FS"/>
    <property type="match status" value="1"/>
</dbReference>
<dbReference type="InterPro" id="IPR036058">
    <property type="entry name" value="Kazal_dom_sf"/>
</dbReference>
<evidence type="ECO:0000256" key="1">
    <source>
        <dbReference type="SAM" id="MobiDB-lite"/>
    </source>
</evidence>
<organism evidence="3 4">
    <name type="scientific">Phytophthora lilii</name>
    <dbReference type="NCBI Taxonomy" id="2077276"/>
    <lineage>
        <taxon>Eukaryota</taxon>
        <taxon>Sar</taxon>
        <taxon>Stramenopiles</taxon>
        <taxon>Oomycota</taxon>
        <taxon>Peronosporomycetes</taxon>
        <taxon>Peronosporales</taxon>
        <taxon>Peronosporaceae</taxon>
        <taxon>Phytophthora</taxon>
    </lineage>
</organism>
<dbReference type="Gene3D" id="3.30.60.30">
    <property type="match status" value="1"/>
</dbReference>
<dbReference type="PROSITE" id="PS51465">
    <property type="entry name" value="KAZAL_2"/>
    <property type="match status" value="1"/>
</dbReference>
<dbReference type="AlphaFoldDB" id="A0A9W6XFV8"/>
<gene>
    <name evidence="3" type="ORF">Plil01_001601400</name>
</gene>
<dbReference type="InterPro" id="IPR002350">
    <property type="entry name" value="Kazal_dom"/>
</dbReference>
<dbReference type="EMBL" id="BSXW01001653">
    <property type="protein sequence ID" value="GMF38271.1"/>
    <property type="molecule type" value="Genomic_DNA"/>
</dbReference>
<comment type="caution">
    <text evidence="3">The sequence shown here is derived from an EMBL/GenBank/DDBJ whole genome shotgun (WGS) entry which is preliminary data.</text>
</comment>
<evidence type="ECO:0000313" key="4">
    <source>
        <dbReference type="Proteomes" id="UP001165083"/>
    </source>
</evidence>